<evidence type="ECO:0000313" key="3">
    <source>
        <dbReference type="Proteomes" id="UP001388366"/>
    </source>
</evidence>
<protein>
    <submittedName>
        <fullName evidence="2">Polysaccharide pyruvyl transferase family protein</fullName>
    </submittedName>
</protein>
<reference evidence="2 3" key="1">
    <citation type="submission" date="2024-03" db="EMBL/GenBank/DDBJ databases">
        <title>Community enrichment and isolation of bacterial strains for fucoidan degradation.</title>
        <authorList>
            <person name="Sichert A."/>
        </authorList>
    </citation>
    <scope>NUCLEOTIDE SEQUENCE [LARGE SCALE GENOMIC DNA]</scope>
    <source>
        <strain evidence="2 3">AS81</strain>
    </source>
</reference>
<dbReference type="Proteomes" id="UP001388366">
    <property type="component" value="Unassembled WGS sequence"/>
</dbReference>
<keyword evidence="3" id="KW-1185">Reference proteome</keyword>
<feature type="domain" description="Polysaccharide pyruvyl transferase" evidence="1">
    <location>
        <begin position="13"/>
        <end position="296"/>
    </location>
</feature>
<gene>
    <name evidence="2" type="ORF">WNY63_13290</name>
</gene>
<accession>A0ABU9U3U1</accession>
<dbReference type="RefSeq" id="WP_342884083.1">
    <property type="nucleotide sequence ID" value="NZ_JBBMQU010000023.1"/>
</dbReference>
<dbReference type="EMBL" id="JBBMQU010000023">
    <property type="protein sequence ID" value="MEM5551704.1"/>
    <property type="molecule type" value="Genomic_DNA"/>
</dbReference>
<keyword evidence="2" id="KW-0808">Transferase</keyword>
<organism evidence="2 3">
    <name type="scientific">Pseudoalteromonas neustonica</name>
    <dbReference type="NCBI Taxonomy" id="1840331"/>
    <lineage>
        <taxon>Bacteria</taxon>
        <taxon>Pseudomonadati</taxon>
        <taxon>Pseudomonadota</taxon>
        <taxon>Gammaproteobacteria</taxon>
        <taxon>Alteromonadales</taxon>
        <taxon>Pseudoalteromonadaceae</taxon>
        <taxon>Pseudoalteromonas</taxon>
    </lineage>
</organism>
<dbReference type="PANTHER" id="PTHR36836:SF1">
    <property type="entry name" value="COLANIC ACID BIOSYNTHESIS PROTEIN WCAK"/>
    <property type="match status" value="1"/>
</dbReference>
<proteinExistence type="predicted"/>
<name>A0ABU9U3U1_9GAMM</name>
<comment type="caution">
    <text evidence="2">The sequence shown here is derived from an EMBL/GenBank/DDBJ whole genome shotgun (WGS) entry which is preliminary data.</text>
</comment>
<evidence type="ECO:0000259" key="1">
    <source>
        <dbReference type="Pfam" id="PF04230"/>
    </source>
</evidence>
<dbReference type="GO" id="GO:0016740">
    <property type="term" value="F:transferase activity"/>
    <property type="evidence" value="ECO:0007669"/>
    <property type="project" value="UniProtKB-KW"/>
</dbReference>
<evidence type="ECO:0000313" key="2">
    <source>
        <dbReference type="EMBL" id="MEM5551704.1"/>
    </source>
</evidence>
<dbReference type="InterPro" id="IPR007345">
    <property type="entry name" value="Polysacch_pyruvyl_Trfase"/>
</dbReference>
<dbReference type="Pfam" id="PF04230">
    <property type="entry name" value="PS_pyruv_trans"/>
    <property type="match status" value="1"/>
</dbReference>
<dbReference type="PANTHER" id="PTHR36836">
    <property type="entry name" value="COLANIC ACID BIOSYNTHESIS PROTEIN WCAK"/>
    <property type="match status" value="1"/>
</dbReference>
<sequence length="364" mass="41693">MKVVLKGYYGKGNFGDDLLAKVLVEYLEQEYNADVYCDVDLASYSEKLFPNVIHLPNETGMTYDLLLLGGGTQFFNFGTYAGINVIKYWYKKYILNPKNFFSRFFNKKYNFSCTKKIALGIGIGPFYNAKSKESAIINLLNYDLVSVRDINSLEIIENSNLKKTHYCADICLTNKVNLFNSDSGIINDVHKFDFGVVLRDWDESNVRGDFNEDIVKEFSNLVTTKRNKVLFFVYSKQDVKLIKLLEKEKVDFVVWDPITTGLSDFVNLHKECKVIISSRYHGLITALKLHKPVVPLIIEPKISAFSKELNIGHLSFDLANVNIEDLLHLATKQLEEMNFPENEYASLCKRANEAFEQLNKVIAD</sequence>